<feature type="domain" description="Cyanophage baseplate Pam3 plug gp18" evidence="1">
    <location>
        <begin position="2"/>
        <end position="50"/>
    </location>
</feature>
<proteinExistence type="predicted"/>
<name>A0ABQ0NZC9_9PROT</name>
<evidence type="ECO:0000259" key="1">
    <source>
        <dbReference type="Pfam" id="PF22479"/>
    </source>
</evidence>
<keyword evidence="3" id="KW-1185">Reference proteome</keyword>
<organism evidence="2 3">
    <name type="scientific">Saccharibacter floricola DSM 15669</name>
    <dbReference type="NCBI Taxonomy" id="1123227"/>
    <lineage>
        <taxon>Bacteria</taxon>
        <taxon>Pseudomonadati</taxon>
        <taxon>Pseudomonadota</taxon>
        <taxon>Alphaproteobacteria</taxon>
        <taxon>Acetobacterales</taxon>
        <taxon>Acetobacteraceae</taxon>
        <taxon>Saccharibacter</taxon>
    </lineage>
</organism>
<evidence type="ECO:0000313" key="3">
    <source>
        <dbReference type="Proteomes" id="UP001062901"/>
    </source>
</evidence>
<evidence type="ECO:0000313" key="2">
    <source>
        <dbReference type="EMBL" id="GBQ07270.1"/>
    </source>
</evidence>
<sequence>MLSGCLCLDRVEMIRNPASPFPGTLMFVDQQGTQDPTFDGLGSRFLLTFTESPNV</sequence>
<dbReference type="EMBL" id="BAQD01000022">
    <property type="protein sequence ID" value="GBQ07270.1"/>
    <property type="molecule type" value="Genomic_DNA"/>
</dbReference>
<dbReference type="Proteomes" id="UP001062901">
    <property type="component" value="Unassembled WGS sequence"/>
</dbReference>
<gene>
    <name evidence="2" type="ORF">AA15669_1307</name>
</gene>
<comment type="caution">
    <text evidence="2">The sequence shown here is derived from an EMBL/GenBank/DDBJ whole genome shotgun (WGS) entry which is preliminary data.</text>
</comment>
<dbReference type="InterPro" id="IPR054252">
    <property type="entry name" value="Pam3_gp18"/>
</dbReference>
<protein>
    <recommendedName>
        <fullName evidence="1">Cyanophage baseplate Pam3 plug gp18 domain-containing protein</fullName>
    </recommendedName>
</protein>
<accession>A0ABQ0NZC9</accession>
<reference evidence="2" key="1">
    <citation type="submission" date="2013-04" db="EMBL/GenBank/DDBJ databases">
        <title>The genome sequencing project of 58 acetic acid bacteria.</title>
        <authorList>
            <person name="Okamoto-Kainuma A."/>
            <person name="Ishikawa M."/>
            <person name="Umino S."/>
            <person name="Koizumi Y."/>
            <person name="Shiwa Y."/>
            <person name="Yoshikawa H."/>
            <person name="Matsutani M."/>
            <person name="Matsushita K."/>
        </authorList>
    </citation>
    <scope>NUCLEOTIDE SEQUENCE</scope>
    <source>
        <strain evidence="2">DSM 15669</strain>
    </source>
</reference>
<dbReference type="Pfam" id="PF22479">
    <property type="entry name" value="Pam3_gp18"/>
    <property type="match status" value="1"/>
</dbReference>